<dbReference type="InterPro" id="IPR040980">
    <property type="entry name" value="SWI2_SNF2"/>
</dbReference>
<dbReference type="GO" id="GO:0003677">
    <property type="term" value="F:DNA binding"/>
    <property type="evidence" value="ECO:0007669"/>
    <property type="project" value="UniProtKB-KW"/>
</dbReference>
<comment type="similarity">
    <text evidence="2">Belongs to the HsdR family.</text>
</comment>
<comment type="catalytic activity">
    <reaction evidence="1">
        <text>Endonucleolytic cleavage of DNA to give random double-stranded fragments with terminal 5'-phosphates, ATP is simultaneously hydrolyzed.</text>
        <dbReference type="EC" id="3.1.21.3"/>
    </reaction>
</comment>
<evidence type="ECO:0000313" key="13">
    <source>
        <dbReference type="Proteomes" id="UP001215461"/>
    </source>
</evidence>
<evidence type="ECO:0000256" key="3">
    <source>
        <dbReference type="ARBA" id="ARBA00012654"/>
    </source>
</evidence>
<evidence type="ECO:0000256" key="5">
    <source>
        <dbReference type="ARBA" id="ARBA00022741"/>
    </source>
</evidence>
<keyword evidence="5" id="KW-0547">Nucleotide-binding</keyword>
<dbReference type="Pfam" id="PF18766">
    <property type="entry name" value="SWI2_SNF2"/>
    <property type="match status" value="1"/>
</dbReference>
<evidence type="ECO:0000256" key="2">
    <source>
        <dbReference type="ARBA" id="ARBA00008598"/>
    </source>
</evidence>
<keyword evidence="10" id="KW-0238">DNA-binding</keyword>
<dbReference type="PROSITE" id="PS51192">
    <property type="entry name" value="HELICASE_ATP_BIND_1"/>
    <property type="match status" value="1"/>
</dbReference>
<evidence type="ECO:0000256" key="8">
    <source>
        <dbReference type="ARBA" id="ARBA00022801"/>
    </source>
</evidence>
<keyword evidence="7 12" id="KW-0255">Endonuclease</keyword>
<keyword evidence="8" id="KW-0378">Hydrolase</keyword>
<dbReference type="InterPro" id="IPR027417">
    <property type="entry name" value="P-loop_NTPase"/>
</dbReference>
<evidence type="ECO:0000256" key="10">
    <source>
        <dbReference type="ARBA" id="ARBA00023125"/>
    </source>
</evidence>
<name>A0ABD4XH60_WEIPA</name>
<organism evidence="12 13">
    <name type="scientific">Weissella paramesenteroides</name>
    <name type="common">Leuconostoc paramesenteroides</name>
    <dbReference type="NCBI Taxonomy" id="1249"/>
    <lineage>
        <taxon>Bacteria</taxon>
        <taxon>Bacillati</taxon>
        <taxon>Bacillota</taxon>
        <taxon>Bacilli</taxon>
        <taxon>Lactobacillales</taxon>
        <taxon>Lactobacillaceae</taxon>
        <taxon>Weissella</taxon>
    </lineage>
</organism>
<dbReference type="EMBL" id="JAANXN010000003">
    <property type="protein sequence ID" value="MDF8370633.1"/>
    <property type="molecule type" value="Genomic_DNA"/>
</dbReference>
<dbReference type="EC" id="3.1.21.3" evidence="3"/>
<evidence type="ECO:0000313" key="12">
    <source>
        <dbReference type="EMBL" id="MDF8370633.1"/>
    </source>
</evidence>
<reference evidence="12 13" key="1">
    <citation type="submission" date="2020-03" db="EMBL/GenBank/DDBJ databases">
        <title>Comparative genomics of Weissella paramesenteroides.</title>
        <authorList>
            <person name="Kant R."/>
            <person name="Takala T."/>
            <person name="Saris P."/>
        </authorList>
    </citation>
    <scope>NUCLEOTIDE SEQUENCE [LARGE SCALE GENOMIC DNA]</scope>
    <source>
        <strain evidence="12 13">SJ27-4</strain>
    </source>
</reference>
<evidence type="ECO:0000256" key="6">
    <source>
        <dbReference type="ARBA" id="ARBA00022747"/>
    </source>
</evidence>
<evidence type="ECO:0000256" key="7">
    <source>
        <dbReference type="ARBA" id="ARBA00022759"/>
    </source>
</evidence>
<protein>
    <recommendedName>
        <fullName evidence="3">type I site-specific deoxyribonuclease</fullName>
        <ecNumber evidence="3">3.1.21.3</ecNumber>
    </recommendedName>
</protein>
<keyword evidence="4" id="KW-0540">Nuclease</keyword>
<dbReference type="SMART" id="SM00487">
    <property type="entry name" value="DEXDc"/>
    <property type="match status" value="1"/>
</dbReference>
<dbReference type="Gene3D" id="3.90.1570.50">
    <property type="match status" value="1"/>
</dbReference>
<dbReference type="GO" id="GO:0009035">
    <property type="term" value="F:type I site-specific deoxyribonuclease activity"/>
    <property type="evidence" value="ECO:0007669"/>
    <property type="project" value="UniProtKB-EC"/>
</dbReference>
<evidence type="ECO:0000256" key="9">
    <source>
        <dbReference type="ARBA" id="ARBA00022840"/>
    </source>
</evidence>
<keyword evidence="9" id="KW-0067">ATP-binding</keyword>
<sequence>MAEDKFEQAVIQKLRSEGWEYLSDYSGVTVDRLYDHWRDILNQNNARRLDGVPLTDNEFEQVKLELNQNKTPYDAQLMLAGAGGVGTLPLNRDDGSQLELEIFYGDEVAGGHSRYELVNQVTFNHLAFSLSTKRRIDLLLLINGLPVAHIEEKDESLQNQWNAFEQLQKYDSDGMYTGLFSFVQVQFILSQHSAHYFARPKNERSYNRDFVFGWRDENGKDVTDTMAFIHEVMGIPALHRLVTVNMIPDAANDNLMVMRSYQIQATRKILDRMREMNNNDLVEKEGGYVWHTTGSGKTVTSFKVAQLLASMPRVQDVLFIVDRVDLVNQTFENFKSFAYKTFENRIKVVNGHELKRELKHTQTSHIYLITVQGLDRAVKSGLASKNRMVILMDEAHRSASGDAVDRIKKNLPRTTWFGFTGTPNFYSDEVNEVKTSKNISTFDIFGPRLHRYTIKDAIGDGNVLGFDVTYYESTYEAKNEAKLSEADLEKEIYTSLPFRQLVVQDIKDNWDKIASGPIEMGVRQPNQFQGILAVSGKQAVVAYYNLFNKIAPEIRVAMTYSRDENNGVGTSDLQASLKQGMQDYMNRYGTRNFLEDQNAERAYLNDITKRLARKKPYNKGNDDDRLDLIIVSDQLLTGFDSKYVNVIYMDKIMAEGPLIQAMSRTNRTINKNAKPYGKVRFYRKGSVMTENVKNALVIYTKGGNDTITDATKPLNAQEQQELMDDDVLAPRLADQISELNPKIARLQELAGDDFSQLPRSEKERLEFAITAAEVNGQVQRITQQGYALGSSVEDVQGQETKLNIADIDQLNTLQARLNDVNELLPPEKKIDVTNIKIAMESFASEIIDYDLLVDLLNDYMDQITTEKRQAIEEHVQPLDQVSRDEINSVLDGIEDGTYQEHFDTEILKKVRKQIRHEQQELKVYKWAADHNYNGNEIMSAYQLYLPGVKLVDNPQLNTKLQEIEDKLAIGFFGTADFENELLRYFADITTNK</sequence>
<gene>
    <name evidence="12" type="ORF">G9403_03010</name>
</gene>
<dbReference type="CDD" id="cd22332">
    <property type="entry name" value="HsdR_N"/>
    <property type="match status" value="1"/>
</dbReference>
<evidence type="ECO:0000256" key="4">
    <source>
        <dbReference type="ARBA" id="ARBA00022722"/>
    </source>
</evidence>
<dbReference type="InterPro" id="IPR055180">
    <property type="entry name" value="HsdR_RecA-like_helicase_dom_2"/>
</dbReference>
<dbReference type="RefSeq" id="WP_277362026.1">
    <property type="nucleotide sequence ID" value="NZ_JAANXN010000003.1"/>
</dbReference>
<dbReference type="Proteomes" id="UP001215461">
    <property type="component" value="Unassembled WGS sequence"/>
</dbReference>
<evidence type="ECO:0000256" key="1">
    <source>
        <dbReference type="ARBA" id="ARBA00000851"/>
    </source>
</evidence>
<keyword evidence="6" id="KW-0680">Restriction system</keyword>
<dbReference type="InterPro" id="IPR051268">
    <property type="entry name" value="Type-I_R_enzyme_R_subunit"/>
</dbReference>
<dbReference type="SUPFAM" id="SSF52540">
    <property type="entry name" value="P-loop containing nucleoside triphosphate hydrolases"/>
    <property type="match status" value="1"/>
</dbReference>
<dbReference type="InterPro" id="IPR014001">
    <property type="entry name" value="Helicase_ATP-bd"/>
</dbReference>
<accession>A0ABD4XH60</accession>
<evidence type="ECO:0000259" key="11">
    <source>
        <dbReference type="PROSITE" id="PS51192"/>
    </source>
</evidence>
<dbReference type="Gene3D" id="3.40.50.300">
    <property type="entry name" value="P-loop containing nucleotide triphosphate hydrolases"/>
    <property type="match status" value="2"/>
</dbReference>
<feature type="domain" description="Helicase ATP-binding" evidence="11">
    <location>
        <begin position="278"/>
        <end position="441"/>
    </location>
</feature>
<dbReference type="Pfam" id="PF04313">
    <property type="entry name" value="HSDR_N"/>
    <property type="match status" value="1"/>
</dbReference>
<dbReference type="GO" id="GO:0005524">
    <property type="term" value="F:ATP binding"/>
    <property type="evidence" value="ECO:0007669"/>
    <property type="project" value="UniProtKB-KW"/>
</dbReference>
<dbReference type="Pfam" id="PF22679">
    <property type="entry name" value="T1R_D3-like"/>
    <property type="match status" value="1"/>
</dbReference>
<dbReference type="PANTHER" id="PTHR30195:SF16">
    <property type="entry name" value="TYPE I RESTRICTION ENZYME ENDONUCLEASE SUBUNIT"/>
    <property type="match status" value="1"/>
</dbReference>
<dbReference type="PANTHER" id="PTHR30195">
    <property type="entry name" value="TYPE I SITE-SPECIFIC DEOXYRIBONUCLEASE PROTEIN SUBUNIT M AND R"/>
    <property type="match status" value="1"/>
</dbReference>
<dbReference type="AlphaFoldDB" id="A0ABD4XH60"/>
<proteinExistence type="inferred from homology"/>
<dbReference type="InterPro" id="IPR007409">
    <property type="entry name" value="Restrct_endonuc_type1_HsdR_N"/>
</dbReference>
<dbReference type="GO" id="GO:0009307">
    <property type="term" value="P:DNA restriction-modification system"/>
    <property type="evidence" value="ECO:0007669"/>
    <property type="project" value="UniProtKB-KW"/>
</dbReference>
<comment type="caution">
    <text evidence="12">The sequence shown here is derived from an EMBL/GenBank/DDBJ whole genome shotgun (WGS) entry which is preliminary data.</text>
</comment>